<dbReference type="InterPro" id="IPR004431">
    <property type="entry name" value="3-IsopropMal_deHydase_ssu"/>
</dbReference>
<evidence type="ECO:0000259" key="14">
    <source>
        <dbReference type="Pfam" id="PF00694"/>
    </source>
</evidence>
<dbReference type="NCBIfam" id="TIGR00171">
    <property type="entry name" value="leuD"/>
    <property type="match status" value="1"/>
</dbReference>
<dbReference type="RefSeq" id="WP_160904046.1">
    <property type="nucleotide sequence ID" value="NZ_CP102850.1"/>
</dbReference>
<keyword evidence="16" id="KW-1185">Reference proteome</keyword>
<evidence type="ECO:0000256" key="12">
    <source>
        <dbReference type="ARBA" id="ARBA00031631"/>
    </source>
</evidence>
<proteinExistence type="inferred from homology"/>
<evidence type="ECO:0000256" key="11">
    <source>
        <dbReference type="ARBA" id="ARBA00023304"/>
    </source>
</evidence>
<comment type="similarity">
    <text evidence="4">Belongs to the LeuD family. LeuD type 1 subfamily.</text>
</comment>
<dbReference type="UniPathway" id="UPA00048">
    <property type="reaction ID" value="UER00071"/>
</dbReference>
<evidence type="ECO:0000256" key="13">
    <source>
        <dbReference type="ARBA" id="ARBA00033368"/>
    </source>
</evidence>
<sequence length="202" mass="22748">MKPIPFHRGTAIAVNRTSIDTDIIIPAKHCLRVTRSGFADHLFEGWRSDPNFALNDDRRREATVLVAGRDFGTGSSREAAVWALQEWGFQVIVSSRFGDIFYTNCGNNGVVAARIDDAPLHDLMSAVLDRPDTTVSIDLPTKTLEWRDGHVRHQTLIDIDDFTSRRLIEGLDDIDITLQRDSEITTYEHANSRYLPRKATVA</sequence>
<comment type="catalytic activity">
    <reaction evidence="1">
        <text>(2R,3S)-3-isopropylmalate = (2S)-2-isopropylmalate</text>
        <dbReference type="Rhea" id="RHEA:32287"/>
        <dbReference type="ChEBI" id="CHEBI:1178"/>
        <dbReference type="ChEBI" id="CHEBI:35121"/>
        <dbReference type="EC" id="4.2.1.33"/>
    </reaction>
</comment>
<dbReference type="InterPro" id="IPR050075">
    <property type="entry name" value="LeuD"/>
</dbReference>
<gene>
    <name evidence="15" type="primary">leuD</name>
    <name evidence="15" type="ORF">GIY30_21160</name>
</gene>
<dbReference type="Proteomes" id="UP000475545">
    <property type="component" value="Unassembled WGS sequence"/>
</dbReference>
<feature type="domain" description="Aconitase A/isopropylmalate dehydratase small subunit swivel" evidence="14">
    <location>
        <begin position="8"/>
        <end position="115"/>
    </location>
</feature>
<evidence type="ECO:0000256" key="1">
    <source>
        <dbReference type="ARBA" id="ARBA00000491"/>
    </source>
</evidence>
<reference evidence="15 16" key="1">
    <citation type="submission" date="2019-11" db="EMBL/GenBank/DDBJ databases">
        <title>Gordonia sp. nov., a novel actinobacterium isolated from mangrove soil in Hainan.</title>
        <authorList>
            <person name="Huang X."/>
            <person name="Xie Y."/>
            <person name="Chu X."/>
            <person name="Xiao K."/>
        </authorList>
    </citation>
    <scope>NUCLEOTIDE SEQUENCE [LARGE SCALE GENOMIC DNA]</scope>
    <source>
        <strain evidence="15 16">HNM0687</strain>
    </source>
</reference>
<evidence type="ECO:0000256" key="2">
    <source>
        <dbReference type="ARBA" id="ARBA00002695"/>
    </source>
</evidence>
<keyword evidence="11" id="KW-0100">Branched-chain amino acid biosynthesis</keyword>
<evidence type="ECO:0000256" key="9">
    <source>
        <dbReference type="ARBA" id="ARBA00022605"/>
    </source>
</evidence>
<dbReference type="PANTHER" id="PTHR43345">
    <property type="entry name" value="3-ISOPROPYLMALATE DEHYDRATASE SMALL SUBUNIT 2-RELATED-RELATED"/>
    <property type="match status" value="1"/>
</dbReference>
<dbReference type="GO" id="GO:0009098">
    <property type="term" value="P:L-leucine biosynthetic process"/>
    <property type="evidence" value="ECO:0007669"/>
    <property type="project" value="UniProtKB-UniPathway"/>
</dbReference>
<evidence type="ECO:0000256" key="6">
    <source>
        <dbReference type="ARBA" id="ARBA00011998"/>
    </source>
</evidence>
<evidence type="ECO:0000256" key="10">
    <source>
        <dbReference type="ARBA" id="ARBA00023239"/>
    </source>
</evidence>
<evidence type="ECO:0000256" key="4">
    <source>
        <dbReference type="ARBA" id="ARBA00009845"/>
    </source>
</evidence>
<name>A0A6L7GVD4_9ACTN</name>
<dbReference type="EMBL" id="WMBR01000007">
    <property type="protein sequence ID" value="MXP23850.1"/>
    <property type="molecule type" value="Genomic_DNA"/>
</dbReference>
<dbReference type="PANTHER" id="PTHR43345:SF5">
    <property type="entry name" value="3-ISOPROPYLMALATE DEHYDRATASE SMALL SUBUNIT"/>
    <property type="match status" value="1"/>
</dbReference>
<dbReference type="GO" id="GO:0009316">
    <property type="term" value="C:3-isopropylmalate dehydratase complex"/>
    <property type="evidence" value="ECO:0007669"/>
    <property type="project" value="InterPro"/>
</dbReference>
<dbReference type="InterPro" id="IPR000573">
    <property type="entry name" value="AconitaseA/IPMdHydase_ssu_swvl"/>
</dbReference>
<evidence type="ECO:0000313" key="16">
    <source>
        <dbReference type="Proteomes" id="UP000475545"/>
    </source>
</evidence>
<dbReference type="NCBIfam" id="NF002458">
    <property type="entry name" value="PRK01641.1"/>
    <property type="match status" value="1"/>
</dbReference>
<keyword evidence="10 15" id="KW-0456">Lyase</keyword>
<dbReference type="EC" id="4.2.1.33" evidence="6"/>
<comment type="pathway">
    <text evidence="3">Amino-acid biosynthesis; L-leucine biosynthesis; L-leucine from 3-methyl-2-oxobutanoate: step 2/4.</text>
</comment>
<accession>A0A6L7GVD4</accession>
<dbReference type="InterPro" id="IPR015928">
    <property type="entry name" value="Aconitase/3IPM_dehydase_swvl"/>
</dbReference>
<dbReference type="AlphaFoldDB" id="A0A6L7GVD4"/>
<evidence type="ECO:0000256" key="5">
    <source>
        <dbReference type="ARBA" id="ARBA00011271"/>
    </source>
</evidence>
<dbReference type="Pfam" id="PF00694">
    <property type="entry name" value="Aconitase_C"/>
    <property type="match status" value="1"/>
</dbReference>
<dbReference type="GO" id="GO:0003861">
    <property type="term" value="F:3-isopropylmalate dehydratase activity"/>
    <property type="evidence" value="ECO:0007669"/>
    <property type="project" value="UniProtKB-EC"/>
</dbReference>
<dbReference type="Gene3D" id="3.20.19.10">
    <property type="entry name" value="Aconitase, domain 4"/>
    <property type="match status" value="1"/>
</dbReference>
<keyword evidence="8" id="KW-0432">Leucine biosynthesis</keyword>
<organism evidence="15 16">
    <name type="scientific">Gordonia mangrovi</name>
    <dbReference type="NCBI Taxonomy" id="2665643"/>
    <lineage>
        <taxon>Bacteria</taxon>
        <taxon>Bacillati</taxon>
        <taxon>Actinomycetota</taxon>
        <taxon>Actinomycetes</taxon>
        <taxon>Mycobacteriales</taxon>
        <taxon>Gordoniaceae</taxon>
        <taxon>Gordonia</taxon>
    </lineage>
</organism>
<comment type="caution">
    <text evidence="15">The sequence shown here is derived from an EMBL/GenBank/DDBJ whole genome shotgun (WGS) entry which is preliminary data.</text>
</comment>
<keyword evidence="9" id="KW-0028">Amino-acid biosynthesis</keyword>
<evidence type="ECO:0000256" key="7">
    <source>
        <dbReference type="ARBA" id="ARBA00017233"/>
    </source>
</evidence>
<comment type="subunit">
    <text evidence="5">Heterodimer of LeuC and LeuD.</text>
</comment>
<evidence type="ECO:0000256" key="3">
    <source>
        <dbReference type="ARBA" id="ARBA00004729"/>
    </source>
</evidence>
<protein>
    <recommendedName>
        <fullName evidence="7">3-isopropylmalate dehydratase small subunit</fullName>
        <ecNumber evidence="6">4.2.1.33</ecNumber>
    </recommendedName>
    <alternativeName>
        <fullName evidence="12">Alpha-IPM isomerase</fullName>
    </alternativeName>
    <alternativeName>
        <fullName evidence="13">Isopropylmalate isomerase</fullName>
    </alternativeName>
</protein>
<evidence type="ECO:0000256" key="8">
    <source>
        <dbReference type="ARBA" id="ARBA00022430"/>
    </source>
</evidence>
<dbReference type="SUPFAM" id="SSF52016">
    <property type="entry name" value="LeuD/IlvD-like"/>
    <property type="match status" value="1"/>
</dbReference>
<comment type="function">
    <text evidence="2">Catalyzes the isomerization between 2-isopropylmalate and 3-isopropylmalate, via the formation of 2-isopropylmaleate.</text>
</comment>
<evidence type="ECO:0000313" key="15">
    <source>
        <dbReference type="EMBL" id="MXP23850.1"/>
    </source>
</evidence>